<dbReference type="STRING" id="1513896.SAMN05660841_01206"/>
<feature type="transmembrane region" description="Helical" evidence="6">
    <location>
        <begin position="128"/>
        <end position="148"/>
    </location>
</feature>
<evidence type="ECO:0008006" key="9">
    <source>
        <dbReference type="Google" id="ProtNLM"/>
    </source>
</evidence>
<dbReference type="PANTHER" id="PTHR40277">
    <property type="entry name" value="BLL5419 PROTEIN"/>
    <property type="match status" value="1"/>
</dbReference>
<keyword evidence="4 6" id="KW-1133">Transmembrane helix</keyword>
<keyword evidence="2" id="KW-1003">Cell membrane</keyword>
<evidence type="ECO:0000256" key="5">
    <source>
        <dbReference type="ARBA" id="ARBA00023136"/>
    </source>
</evidence>
<dbReference type="RefSeq" id="WP_079642123.1">
    <property type="nucleotide sequence ID" value="NZ_FUZF01000003.1"/>
</dbReference>
<feature type="transmembrane region" description="Helical" evidence="6">
    <location>
        <begin position="160"/>
        <end position="181"/>
    </location>
</feature>
<proteinExistence type="predicted"/>
<dbReference type="InterPro" id="IPR022791">
    <property type="entry name" value="L-PG_synthase/AglD"/>
</dbReference>
<accession>A0A1T5C8D6</accession>
<protein>
    <recommendedName>
        <fullName evidence="9">Lysylphosphatidylglycerol synthase TM region</fullName>
    </recommendedName>
</protein>
<evidence type="ECO:0000313" key="7">
    <source>
        <dbReference type="EMBL" id="SKB55694.1"/>
    </source>
</evidence>
<evidence type="ECO:0000313" key="8">
    <source>
        <dbReference type="Proteomes" id="UP000190150"/>
    </source>
</evidence>
<dbReference type="OrthoDB" id="1016056at2"/>
<keyword evidence="5 6" id="KW-0472">Membrane</keyword>
<feature type="transmembrane region" description="Helical" evidence="6">
    <location>
        <begin position="7"/>
        <end position="28"/>
    </location>
</feature>
<feature type="transmembrane region" description="Helical" evidence="6">
    <location>
        <begin position="285"/>
        <end position="304"/>
    </location>
</feature>
<comment type="subcellular location">
    <subcellularLocation>
        <location evidence="1">Cell membrane</location>
        <topology evidence="1">Multi-pass membrane protein</topology>
    </subcellularLocation>
</comment>
<evidence type="ECO:0000256" key="4">
    <source>
        <dbReference type="ARBA" id="ARBA00022989"/>
    </source>
</evidence>
<feature type="transmembrane region" description="Helical" evidence="6">
    <location>
        <begin position="48"/>
        <end position="68"/>
    </location>
</feature>
<evidence type="ECO:0000256" key="1">
    <source>
        <dbReference type="ARBA" id="ARBA00004651"/>
    </source>
</evidence>
<feature type="transmembrane region" description="Helical" evidence="6">
    <location>
        <begin position="255"/>
        <end position="273"/>
    </location>
</feature>
<evidence type="ECO:0000256" key="2">
    <source>
        <dbReference type="ARBA" id="ARBA00022475"/>
    </source>
</evidence>
<sequence>MGKLNTWLKFSKIALVIIALLSIVLFVINTDYNTLINEINRVGFKFTYILFLTFTAYLLGTLGWQVCMGDKKKNISLFQLFIIRQIGETLALFNPTSVVAGDLLKAKLLNAYQIDSETALKSVTVSRITATLSQLMLFIIAMLWLLLSQRQDIFSIEVKSLIVGSIGILLLIKLALLIWLAKPLKEKPTVQKNSTWNRLKSSIIATLYNTKICFQQEKKLFWYSYLFFVLHWIVGSLEFYFLLSFMGISIQPMHGLVLDMSVIIIKSMGAAIPGQIGIEELANKITLTIIGIQGATVWISISILRRLRQLTWIAVGILMTIFHKKEIKHATAL</sequence>
<name>A0A1T5C8D6_9SPHI</name>
<dbReference type="AlphaFoldDB" id="A0A1T5C8D6"/>
<gene>
    <name evidence="7" type="ORF">SAMN05660841_01206</name>
</gene>
<evidence type="ECO:0000256" key="3">
    <source>
        <dbReference type="ARBA" id="ARBA00022692"/>
    </source>
</evidence>
<dbReference type="EMBL" id="FUZF01000003">
    <property type="protein sequence ID" value="SKB55694.1"/>
    <property type="molecule type" value="Genomic_DNA"/>
</dbReference>
<dbReference type="Pfam" id="PF03706">
    <property type="entry name" value="LPG_synthase_TM"/>
    <property type="match status" value="1"/>
</dbReference>
<dbReference type="PANTHER" id="PTHR40277:SF1">
    <property type="entry name" value="BLL5419 PROTEIN"/>
    <property type="match status" value="1"/>
</dbReference>
<organism evidence="7 8">
    <name type="scientific">Sphingobacterium nematocida</name>
    <dbReference type="NCBI Taxonomy" id="1513896"/>
    <lineage>
        <taxon>Bacteria</taxon>
        <taxon>Pseudomonadati</taxon>
        <taxon>Bacteroidota</taxon>
        <taxon>Sphingobacteriia</taxon>
        <taxon>Sphingobacteriales</taxon>
        <taxon>Sphingobacteriaceae</taxon>
        <taxon>Sphingobacterium</taxon>
    </lineage>
</organism>
<keyword evidence="3 6" id="KW-0812">Transmembrane</keyword>
<keyword evidence="8" id="KW-1185">Reference proteome</keyword>
<dbReference type="Proteomes" id="UP000190150">
    <property type="component" value="Unassembled WGS sequence"/>
</dbReference>
<feature type="transmembrane region" description="Helical" evidence="6">
    <location>
        <begin position="220"/>
        <end position="243"/>
    </location>
</feature>
<reference evidence="8" key="1">
    <citation type="submission" date="2017-02" db="EMBL/GenBank/DDBJ databases">
        <authorList>
            <person name="Varghese N."/>
            <person name="Submissions S."/>
        </authorList>
    </citation>
    <scope>NUCLEOTIDE SEQUENCE [LARGE SCALE GENOMIC DNA]</scope>
    <source>
        <strain evidence="8">DSM 24091</strain>
    </source>
</reference>
<dbReference type="GO" id="GO:0005886">
    <property type="term" value="C:plasma membrane"/>
    <property type="evidence" value="ECO:0007669"/>
    <property type="project" value="UniProtKB-SubCell"/>
</dbReference>
<evidence type="ECO:0000256" key="6">
    <source>
        <dbReference type="SAM" id="Phobius"/>
    </source>
</evidence>